<dbReference type="SUPFAM" id="SSF53335">
    <property type="entry name" value="S-adenosyl-L-methionine-dependent methyltransferases"/>
    <property type="match status" value="1"/>
</dbReference>
<dbReference type="Gene3D" id="3.40.50.150">
    <property type="entry name" value="Vaccinia Virus protein VP39"/>
    <property type="match status" value="1"/>
</dbReference>
<protein>
    <submittedName>
        <fullName evidence="2">Methyltransferase domain-containing protein</fullName>
    </submittedName>
</protein>
<dbReference type="Pfam" id="PF08241">
    <property type="entry name" value="Methyltransf_11"/>
    <property type="match status" value="1"/>
</dbReference>
<reference evidence="2 3" key="1">
    <citation type="submission" date="2024-03" db="EMBL/GenBank/DDBJ databases">
        <title>Actinomycetospora sp. OC33-EN07, a novel actinomycete isolated from wild orchid (Aerides multiflora).</title>
        <authorList>
            <person name="Suriyachadkun C."/>
        </authorList>
    </citation>
    <scope>NUCLEOTIDE SEQUENCE [LARGE SCALE GENOMIC DNA]</scope>
    <source>
        <strain evidence="2 3">OC33-EN07</strain>
    </source>
</reference>
<evidence type="ECO:0000313" key="2">
    <source>
        <dbReference type="EMBL" id="MEJ2862121.1"/>
    </source>
</evidence>
<feature type="domain" description="Methyltransferase type 11" evidence="1">
    <location>
        <begin position="43"/>
        <end position="140"/>
    </location>
</feature>
<dbReference type="RefSeq" id="WP_337703495.1">
    <property type="nucleotide sequence ID" value="NZ_JBBEGM010000004.1"/>
</dbReference>
<accession>A0ABU8M4T1</accession>
<dbReference type="GO" id="GO:0008168">
    <property type="term" value="F:methyltransferase activity"/>
    <property type="evidence" value="ECO:0007669"/>
    <property type="project" value="UniProtKB-KW"/>
</dbReference>
<name>A0ABU8M4T1_9PSEU</name>
<dbReference type="InterPro" id="IPR013216">
    <property type="entry name" value="Methyltransf_11"/>
</dbReference>
<keyword evidence="2" id="KW-0489">Methyltransferase</keyword>
<dbReference type="CDD" id="cd02440">
    <property type="entry name" value="AdoMet_MTases"/>
    <property type="match status" value="1"/>
</dbReference>
<evidence type="ECO:0000259" key="1">
    <source>
        <dbReference type="Pfam" id="PF08241"/>
    </source>
</evidence>
<dbReference type="PANTHER" id="PTHR42912:SF80">
    <property type="entry name" value="METHYLTRANSFERASE DOMAIN-CONTAINING PROTEIN"/>
    <property type="match status" value="1"/>
</dbReference>
<dbReference type="InterPro" id="IPR029063">
    <property type="entry name" value="SAM-dependent_MTases_sf"/>
</dbReference>
<proteinExistence type="predicted"/>
<dbReference type="GO" id="GO:0032259">
    <property type="term" value="P:methylation"/>
    <property type="evidence" value="ECO:0007669"/>
    <property type="project" value="UniProtKB-KW"/>
</dbReference>
<evidence type="ECO:0000313" key="3">
    <source>
        <dbReference type="Proteomes" id="UP001369736"/>
    </source>
</evidence>
<sequence length="262" mass="28696">MALLQFGDEGARRIERVYATPDVVRQREQVLELLQPAVGEEILDVGSGPGFLLRSIAEAVGPAGSARGLEPSAAMNAMAQARCADVAWVGLDEGNAEALPYSAASFDAVVSTQVYEYVADVLGALVEVRRVLRPGGRVVVLDTDWDSVVWHATDRERHRRVMAAWEEHLVDARLPRTLPGLLERAGFRVVERRLIPVFNPVYDEDTYSAGTIDTIGAFVTGRHGLTDDDVARWAADLRSRGTDYLFSLNRYCFVATATGEPP</sequence>
<dbReference type="InterPro" id="IPR050508">
    <property type="entry name" value="Methyltransf_Superfamily"/>
</dbReference>
<dbReference type="Proteomes" id="UP001369736">
    <property type="component" value="Unassembled WGS sequence"/>
</dbReference>
<keyword evidence="3" id="KW-1185">Reference proteome</keyword>
<gene>
    <name evidence="2" type="ORF">WCD58_13195</name>
</gene>
<comment type="caution">
    <text evidence="2">The sequence shown here is derived from an EMBL/GenBank/DDBJ whole genome shotgun (WGS) entry which is preliminary data.</text>
</comment>
<dbReference type="PANTHER" id="PTHR42912">
    <property type="entry name" value="METHYLTRANSFERASE"/>
    <property type="match status" value="1"/>
</dbReference>
<organism evidence="2 3">
    <name type="scientific">Actinomycetospora flava</name>
    <dbReference type="NCBI Taxonomy" id="3129232"/>
    <lineage>
        <taxon>Bacteria</taxon>
        <taxon>Bacillati</taxon>
        <taxon>Actinomycetota</taxon>
        <taxon>Actinomycetes</taxon>
        <taxon>Pseudonocardiales</taxon>
        <taxon>Pseudonocardiaceae</taxon>
        <taxon>Actinomycetospora</taxon>
    </lineage>
</organism>
<keyword evidence="2" id="KW-0808">Transferase</keyword>
<dbReference type="EMBL" id="JBBEGM010000004">
    <property type="protein sequence ID" value="MEJ2862121.1"/>
    <property type="molecule type" value="Genomic_DNA"/>
</dbReference>